<dbReference type="EMBL" id="NMQW01000060">
    <property type="protein sequence ID" value="OXM82641.1"/>
    <property type="molecule type" value="Genomic_DNA"/>
</dbReference>
<evidence type="ECO:0000256" key="2">
    <source>
        <dbReference type="ARBA" id="ARBA00022723"/>
    </source>
</evidence>
<feature type="binding site" evidence="3">
    <location>
        <position position="130"/>
    </location>
    <ligand>
        <name>a divalent metal cation</name>
        <dbReference type="ChEBI" id="CHEBI:60240"/>
    </ligand>
</feature>
<feature type="binding site" evidence="3">
    <location>
        <position position="48"/>
    </location>
    <ligand>
        <name>a divalent metal cation</name>
        <dbReference type="ChEBI" id="CHEBI:60240"/>
    </ligand>
</feature>
<comment type="caution">
    <text evidence="4">The sequence shown here is derived from an EMBL/GenBank/DDBJ whole genome shotgun (WGS) entry which is preliminary data.</text>
</comment>
<dbReference type="Gene3D" id="1.20.120.450">
    <property type="entry name" value="dinb family like domain"/>
    <property type="match status" value="1"/>
</dbReference>
<comment type="similarity">
    <text evidence="1">Belongs to the DinB family.</text>
</comment>
<evidence type="ECO:0000256" key="1">
    <source>
        <dbReference type="ARBA" id="ARBA00008635"/>
    </source>
</evidence>
<protein>
    <recommendedName>
        <fullName evidence="6">Damage-inducible protein DinB</fullName>
    </recommendedName>
</protein>
<dbReference type="Proteomes" id="UP000215509">
    <property type="component" value="Unassembled WGS sequence"/>
</dbReference>
<sequence>MFHTIESFIEEYSNEAAATQKLLDALTDASLQQEVAPGYRTLGHLAYHLIPSEGLLSPLDLQLEVPAEQSQPPAAASEIAEAYRKVTQSLLEAVRTQWTDEKLEESALVFGATWKNGLTLYALMKHEIHHRGQLTILMRQAGLPVYGIYGPTKEEWQSMGLPVPAI</sequence>
<dbReference type="InterPro" id="IPR034660">
    <property type="entry name" value="DinB/YfiT-like"/>
</dbReference>
<keyword evidence="2 3" id="KW-0479">Metal-binding</keyword>
<dbReference type="Pfam" id="PF05163">
    <property type="entry name" value="DinB"/>
    <property type="match status" value="1"/>
</dbReference>
<accession>A0A229UH05</accession>
<keyword evidence="5" id="KW-1185">Reference proteome</keyword>
<dbReference type="GO" id="GO:0046872">
    <property type="term" value="F:metal ion binding"/>
    <property type="evidence" value="ECO:0007669"/>
    <property type="project" value="UniProtKB-KW"/>
</dbReference>
<dbReference type="RefSeq" id="WP_094018531.1">
    <property type="nucleotide sequence ID" value="NZ_NMQW01000060.1"/>
</dbReference>
<gene>
    <name evidence="4" type="ORF">CF651_29925</name>
</gene>
<feature type="binding site" evidence="3">
    <location>
        <position position="126"/>
    </location>
    <ligand>
        <name>a divalent metal cation</name>
        <dbReference type="ChEBI" id="CHEBI:60240"/>
    </ligand>
</feature>
<evidence type="ECO:0000313" key="4">
    <source>
        <dbReference type="EMBL" id="OXM82641.1"/>
    </source>
</evidence>
<evidence type="ECO:0000313" key="5">
    <source>
        <dbReference type="Proteomes" id="UP000215509"/>
    </source>
</evidence>
<evidence type="ECO:0008006" key="6">
    <source>
        <dbReference type="Google" id="ProtNLM"/>
    </source>
</evidence>
<dbReference type="OrthoDB" id="119432at2"/>
<dbReference type="InterPro" id="IPR007837">
    <property type="entry name" value="DinB"/>
</dbReference>
<evidence type="ECO:0000256" key="3">
    <source>
        <dbReference type="PIRSR" id="PIRSR607837-1"/>
    </source>
</evidence>
<proteinExistence type="inferred from homology"/>
<name>A0A229UH05_9BACL</name>
<dbReference type="AlphaFoldDB" id="A0A229UH05"/>
<organism evidence="4 5">
    <name type="scientific">Paenibacillus rigui</name>
    <dbReference type="NCBI Taxonomy" id="554312"/>
    <lineage>
        <taxon>Bacteria</taxon>
        <taxon>Bacillati</taxon>
        <taxon>Bacillota</taxon>
        <taxon>Bacilli</taxon>
        <taxon>Bacillales</taxon>
        <taxon>Paenibacillaceae</taxon>
        <taxon>Paenibacillus</taxon>
    </lineage>
</organism>
<dbReference type="SUPFAM" id="SSF109854">
    <property type="entry name" value="DinB/YfiT-like putative metalloenzymes"/>
    <property type="match status" value="1"/>
</dbReference>
<reference evidence="4 5" key="1">
    <citation type="submission" date="2017-07" db="EMBL/GenBank/DDBJ databases">
        <title>Genome sequencing and assembly of Paenibacillus rigui.</title>
        <authorList>
            <person name="Mayilraj S."/>
        </authorList>
    </citation>
    <scope>NUCLEOTIDE SEQUENCE [LARGE SCALE GENOMIC DNA]</scope>
    <source>
        <strain evidence="4 5">JCM 16352</strain>
    </source>
</reference>